<reference evidence="1 2" key="1">
    <citation type="submission" date="2024-05" db="EMBL/GenBank/DDBJ databases">
        <title>Genome sequencing and assembly of Indian major carp, Cirrhinus mrigala (Hamilton, 1822).</title>
        <authorList>
            <person name="Mohindra V."/>
            <person name="Chowdhury L.M."/>
            <person name="Lal K."/>
            <person name="Jena J.K."/>
        </authorList>
    </citation>
    <scope>NUCLEOTIDE SEQUENCE [LARGE SCALE GENOMIC DNA]</scope>
    <source>
        <strain evidence="1">CM1030</strain>
        <tissue evidence="1">Blood</tissue>
    </source>
</reference>
<dbReference type="Proteomes" id="UP001529510">
    <property type="component" value="Unassembled WGS sequence"/>
</dbReference>
<accession>A0ABD0QA33</accession>
<proteinExistence type="predicted"/>
<keyword evidence="2" id="KW-1185">Reference proteome</keyword>
<dbReference type="AlphaFoldDB" id="A0ABD0QA33"/>
<evidence type="ECO:0000313" key="1">
    <source>
        <dbReference type="EMBL" id="KAL0182930.1"/>
    </source>
</evidence>
<name>A0ABD0QA33_CIRMR</name>
<feature type="non-terminal residue" evidence="1">
    <location>
        <position position="1"/>
    </location>
</feature>
<sequence length="57" mass="6126">LDDGMEAVLEDLGGPVASILANNSVLYRGLVLRSSSNQISVQFSSEWPVQPGLLLLR</sequence>
<comment type="caution">
    <text evidence="1">The sequence shown here is derived from an EMBL/GenBank/DDBJ whole genome shotgun (WGS) entry which is preliminary data.</text>
</comment>
<dbReference type="EMBL" id="JAMKFB020000010">
    <property type="protein sequence ID" value="KAL0182930.1"/>
    <property type="molecule type" value="Genomic_DNA"/>
</dbReference>
<protein>
    <submittedName>
        <fullName evidence="1">Uncharacterized protein</fullName>
    </submittedName>
</protein>
<gene>
    <name evidence="1" type="ORF">M9458_022305</name>
</gene>
<organism evidence="1 2">
    <name type="scientific">Cirrhinus mrigala</name>
    <name type="common">Mrigala</name>
    <dbReference type="NCBI Taxonomy" id="683832"/>
    <lineage>
        <taxon>Eukaryota</taxon>
        <taxon>Metazoa</taxon>
        <taxon>Chordata</taxon>
        <taxon>Craniata</taxon>
        <taxon>Vertebrata</taxon>
        <taxon>Euteleostomi</taxon>
        <taxon>Actinopterygii</taxon>
        <taxon>Neopterygii</taxon>
        <taxon>Teleostei</taxon>
        <taxon>Ostariophysi</taxon>
        <taxon>Cypriniformes</taxon>
        <taxon>Cyprinidae</taxon>
        <taxon>Labeoninae</taxon>
        <taxon>Labeonini</taxon>
        <taxon>Cirrhinus</taxon>
    </lineage>
</organism>
<evidence type="ECO:0000313" key="2">
    <source>
        <dbReference type="Proteomes" id="UP001529510"/>
    </source>
</evidence>
<feature type="non-terminal residue" evidence="1">
    <location>
        <position position="57"/>
    </location>
</feature>